<sequence>MATDETVTLREGTKPQIYRRKTKRAVATNGRNNRAINRTLPAEGARCREDIKDIGHVAREGAVSCNYAEEPRTTAGVVVILDRY</sequence>
<reference evidence="2" key="2">
    <citation type="submission" date="2015-01" db="EMBL/GenBank/DDBJ databases">
        <title>Evolutionary Origins and Diversification of the Mycorrhizal Mutualists.</title>
        <authorList>
            <consortium name="DOE Joint Genome Institute"/>
            <consortium name="Mycorrhizal Genomics Consortium"/>
            <person name="Kohler A."/>
            <person name="Kuo A."/>
            <person name="Nagy L.G."/>
            <person name="Floudas D."/>
            <person name="Copeland A."/>
            <person name="Barry K.W."/>
            <person name="Cichocki N."/>
            <person name="Veneault-Fourrey C."/>
            <person name="LaButti K."/>
            <person name="Lindquist E.A."/>
            <person name="Lipzen A."/>
            <person name="Lundell T."/>
            <person name="Morin E."/>
            <person name="Murat C."/>
            <person name="Riley R."/>
            <person name="Ohm R."/>
            <person name="Sun H."/>
            <person name="Tunlid A."/>
            <person name="Henrissat B."/>
            <person name="Grigoriev I.V."/>
            <person name="Hibbett D.S."/>
            <person name="Martin F."/>
        </authorList>
    </citation>
    <scope>NUCLEOTIDE SEQUENCE [LARGE SCALE GENOMIC DNA]</scope>
    <source>
        <strain evidence="2">ATCC 200175</strain>
    </source>
</reference>
<reference evidence="1 2" key="1">
    <citation type="submission" date="2014-06" db="EMBL/GenBank/DDBJ databases">
        <authorList>
            <consortium name="DOE Joint Genome Institute"/>
            <person name="Kuo A."/>
            <person name="Kohler A."/>
            <person name="Nagy L.G."/>
            <person name="Floudas D."/>
            <person name="Copeland A."/>
            <person name="Barry K.W."/>
            <person name="Cichocki N."/>
            <person name="Veneault-Fourrey C."/>
            <person name="LaButti K."/>
            <person name="Lindquist E.A."/>
            <person name="Lipzen A."/>
            <person name="Lundell T."/>
            <person name="Morin E."/>
            <person name="Murat C."/>
            <person name="Sun H."/>
            <person name="Tunlid A."/>
            <person name="Henrissat B."/>
            <person name="Grigoriev I.V."/>
            <person name="Hibbett D.S."/>
            <person name="Martin F."/>
            <person name="Nordberg H.P."/>
            <person name="Cantor M.N."/>
            <person name="Hua S.X."/>
        </authorList>
    </citation>
    <scope>NUCLEOTIDE SEQUENCE [LARGE SCALE GENOMIC DNA]</scope>
    <source>
        <strain evidence="1 2">ATCC 200175</strain>
    </source>
</reference>
<evidence type="ECO:0000313" key="1">
    <source>
        <dbReference type="EMBL" id="KIJ08359.1"/>
    </source>
</evidence>
<evidence type="ECO:0000313" key="2">
    <source>
        <dbReference type="Proteomes" id="UP000053647"/>
    </source>
</evidence>
<keyword evidence="2" id="KW-1185">Reference proteome</keyword>
<gene>
    <name evidence="1" type="ORF">PAXINDRAFT_172959</name>
</gene>
<dbReference type="EMBL" id="KN819640">
    <property type="protein sequence ID" value="KIJ08359.1"/>
    <property type="molecule type" value="Genomic_DNA"/>
</dbReference>
<organism evidence="1 2">
    <name type="scientific">Paxillus involutus ATCC 200175</name>
    <dbReference type="NCBI Taxonomy" id="664439"/>
    <lineage>
        <taxon>Eukaryota</taxon>
        <taxon>Fungi</taxon>
        <taxon>Dikarya</taxon>
        <taxon>Basidiomycota</taxon>
        <taxon>Agaricomycotina</taxon>
        <taxon>Agaricomycetes</taxon>
        <taxon>Agaricomycetidae</taxon>
        <taxon>Boletales</taxon>
        <taxon>Paxilineae</taxon>
        <taxon>Paxillaceae</taxon>
        <taxon>Paxillus</taxon>
    </lineage>
</organism>
<protein>
    <submittedName>
        <fullName evidence="1">Uncharacterized protein</fullName>
    </submittedName>
</protein>
<name>A0A0C9SNR3_PAXIN</name>
<accession>A0A0C9SNR3</accession>
<dbReference type="Proteomes" id="UP000053647">
    <property type="component" value="Unassembled WGS sequence"/>
</dbReference>
<proteinExistence type="predicted"/>
<dbReference type="AlphaFoldDB" id="A0A0C9SNR3"/>
<dbReference type="HOGENOM" id="CLU_2528114_0_0_1"/>